<dbReference type="RefSeq" id="WP_010859492.1">
    <property type="nucleotide sequence ID" value="NZ_KB933398.1"/>
</dbReference>
<dbReference type="PANTHER" id="PTHR12215">
    <property type="entry name" value="PHOSPHOPANTETHEINE TRANSFERASE"/>
    <property type="match status" value="1"/>
</dbReference>
<dbReference type="GO" id="GO:0005829">
    <property type="term" value="C:cytosol"/>
    <property type="evidence" value="ECO:0007669"/>
    <property type="project" value="TreeGrafter"/>
</dbReference>
<organism evidence="5 6">
    <name type="scientific">Lysinibacillus sphaericus OT4b.31</name>
    <dbReference type="NCBI Taxonomy" id="1285586"/>
    <lineage>
        <taxon>Bacteria</taxon>
        <taxon>Bacillati</taxon>
        <taxon>Bacillota</taxon>
        <taxon>Bacilli</taxon>
        <taxon>Bacillales</taxon>
        <taxon>Bacillaceae</taxon>
        <taxon>Lysinibacillus</taxon>
    </lineage>
</organism>
<dbReference type="InterPro" id="IPR050559">
    <property type="entry name" value="P-Pant_transferase_sf"/>
</dbReference>
<feature type="domain" description="4'-phosphopantetheinyl transferase N-terminal" evidence="4">
    <location>
        <begin position="14"/>
        <end position="94"/>
    </location>
</feature>
<reference evidence="5 6" key="1">
    <citation type="submission" date="2013-04" db="EMBL/GenBank/DDBJ databases">
        <title>Draft genome of the heavy metal tolerant bacterium Lysinibacillus sphaericus strain OT4b.31.</title>
        <authorList>
            <person name="Pena-Montenegro T.D."/>
            <person name="Dussan J."/>
        </authorList>
    </citation>
    <scope>NUCLEOTIDE SEQUENCE [LARGE SCALE GENOMIC DNA]</scope>
    <source>
        <strain evidence="5 6">OT4b.31</strain>
    </source>
</reference>
<evidence type="ECO:0000256" key="1">
    <source>
        <dbReference type="ARBA" id="ARBA00010990"/>
    </source>
</evidence>
<sequence>MIEIYLIKVPTDISNYSELMNFVCSKKARRIASYSNKIDAYRSLISELLMKYLLMKNLKCNHSEINIRTNTYGKPYCTNGDFGFNVSHSGKWVVGVIGNCEVGIDIEEMKGDYDDEIIKYYFSSIEYHSYIQTPAEMKKEHFYNLWTLKEAFVKNIGLGLSIPLDSFSIETANNEISIEQNIDPYTYYFKQYDMINGYKISVCSKMNEFPSEEQLKIKEFSVLEKEFLNNLKLKEDKYYE</sequence>
<dbReference type="HOGENOM" id="CLU_057011_6_2_9"/>
<accession>R7ZDE5</accession>
<dbReference type="AlphaFoldDB" id="R7ZDE5"/>
<dbReference type="InterPro" id="IPR008278">
    <property type="entry name" value="4-PPantetheinyl_Trfase_dom"/>
</dbReference>
<dbReference type="eggNOG" id="COG2091">
    <property type="taxonomic scope" value="Bacteria"/>
</dbReference>
<evidence type="ECO:0000313" key="6">
    <source>
        <dbReference type="Proteomes" id="UP000013911"/>
    </source>
</evidence>
<feature type="domain" description="4'-phosphopantetheinyl transferase" evidence="3">
    <location>
        <begin position="102"/>
        <end position="203"/>
    </location>
</feature>
<dbReference type="PANTHER" id="PTHR12215:SF10">
    <property type="entry name" value="L-AMINOADIPATE-SEMIALDEHYDE DEHYDROGENASE-PHOSPHOPANTETHEINYL TRANSFERASE"/>
    <property type="match status" value="1"/>
</dbReference>
<keyword evidence="2 5" id="KW-0808">Transferase</keyword>
<evidence type="ECO:0000256" key="2">
    <source>
        <dbReference type="ARBA" id="ARBA00022679"/>
    </source>
</evidence>
<proteinExistence type="inferred from homology"/>
<dbReference type="Pfam" id="PF22624">
    <property type="entry name" value="AASDHPPT_N"/>
    <property type="match status" value="1"/>
</dbReference>
<comment type="caution">
    <text evidence="5">The sequence shown here is derived from an EMBL/GenBank/DDBJ whole genome shotgun (WGS) entry which is preliminary data.</text>
</comment>
<protein>
    <submittedName>
        <fullName evidence="5">4'-phosphopantetheinyl transferase</fullName>
    </submittedName>
</protein>
<name>R7ZDE5_LYSSH</name>
<dbReference type="InterPro" id="IPR055066">
    <property type="entry name" value="AASDHPPT_N"/>
</dbReference>
<evidence type="ECO:0000259" key="4">
    <source>
        <dbReference type="Pfam" id="PF22624"/>
    </source>
</evidence>
<comment type="similarity">
    <text evidence="1">Belongs to the P-Pant transferase superfamily. Gsp/Sfp/HetI/AcpT family.</text>
</comment>
<dbReference type="Proteomes" id="UP000013911">
    <property type="component" value="Unassembled WGS sequence"/>
</dbReference>
<evidence type="ECO:0000259" key="3">
    <source>
        <dbReference type="Pfam" id="PF01648"/>
    </source>
</evidence>
<dbReference type="Gene3D" id="3.90.470.20">
    <property type="entry name" value="4'-phosphopantetheinyl transferase domain"/>
    <property type="match status" value="2"/>
</dbReference>
<dbReference type="SUPFAM" id="SSF56214">
    <property type="entry name" value="4'-phosphopantetheinyl transferase"/>
    <property type="match status" value="2"/>
</dbReference>
<dbReference type="PATRIC" id="fig|1285586.5.peg.2609"/>
<dbReference type="EMBL" id="AQPX01000019">
    <property type="protein sequence ID" value="EON72160.1"/>
    <property type="molecule type" value="Genomic_DNA"/>
</dbReference>
<dbReference type="InterPro" id="IPR037143">
    <property type="entry name" value="4-PPantetheinyl_Trfase_dom_sf"/>
</dbReference>
<gene>
    <name evidence="5" type="ORF">H131_12778</name>
</gene>
<evidence type="ECO:0000313" key="5">
    <source>
        <dbReference type="EMBL" id="EON72160.1"/>
    </source>
</evidence>
<dbReference type="GO" id="GO:0000287">
    <property type="term" value="F:magnesium ion binding"/>
    <property type="evidence" value="ECO:0007669"/>
    <property type="project" value="InterPro"/>
</dbReference>
<dbReference type="GO" id="GO:0008897">
    <property type="term" value="F:holo-[acyl-carrier-protein] synthase activity"/>
    <property type="evidence" value="ECO:0007669"/>
    <property type="project" value="InterPro"/>
</dbReference>
<dbReference type="GO" id="GO:0019878">
    <property type="term" value="P:lysine biosynthetic process via aminoadipic acid"/>
    <property type="evidence" value="ECO:0007669"/>
    <property type="project" value="TreeGrafter"/>
</dbReference>
<dbReference type="Pfam" id="PF01648">
    <property type="entry name" value="ACPS"/>
    <property type="match status" value="1"/>
</dbReference>